<protein>
    <submittedName>
        <fullName evidence="1">Uncharacterized protein</fullName>
    </submittedName>
</protein>
<dbReference type="RefSeq" id="WP_407339669.1">
    <property type="nucleotide sequence ID" value="NZ_CP136862.1"/>
</dbReference>
<sequence length="71" mass="8234">MPVPVEKITPGQCFRANDNALRKVLLLHDKRVTYILHDNSAWNVLRYQANVDDFAEQCEAEIDCTTREDRS</sequence>
<dbReference type="Proteomes" id="UP001626536">
    <property type="component" value="Chromosome"/>
</dbReference>
<name>A0ABZ0HSC4_9HYPH</name>
<dbReference type="EMBL" id="CP136862">
    <property type="protein sequence ID" value="WOJ90222.1"/>
    <property type="molecule type" value="Genomic_DNA"/>
</dbReference>
<keyword evidence="2" id="KW-1185">Reference proteome</keyword>
<organism evidence="1 2">
    <name type="scientific">Methylocapsa polymorpha</name>
    <dbReference type="NCBI Taxonomy" id="3080828"/>
    <lineage>
        <taxon>Bacteria</taxon>
        <taxon>Pseudomonadati</taxon>
        <taxon>Pseudomonadota</taxon>
        <taxon>Alphaproteobacteria</taxon>
        <taxon>Hyphomicrobiales</taxon>
        <taxon>Beijerinckiaceae</taxon>
        <taxon>Methylocapsa</taxon>
    </lineage>
</organism>
<reference evidence="1 2" key="1">
    <citation type="submission" date="2023-10" db="EMBL/GenBank/DDBJ databases">
        <title>Novel methanotroph of the genus Methylocapsa from a subarctic wetland.</title>
        <authorList>
            <person name="Belova S.E."/>
            <person name="Oshkin I.Y."/>
            <person name="Miroshnikov K."/>
            <person name="Dedysh S.N."/>
        </authorList>
    </citation>
    <scope>NUCLEOTIDE SEQUENCE [LARGE SCALE GENOMIC DNA]</scope>
    <source>
        <strain evidence="1 2">RX1</strain>
    </source>
</reference>
<evidence type="ECO:0000313" key="1">
    <source>
        <dbReference type="EMBL" id="WOJ90222.1"/>
    </source>
</evidence>
<gene>
    <name evidence="1" type="ORF">RZS28_02650</name>
</gene>
<evidence type="ECO:0000313" key="2">
    <source>
        <dbReference type="Proteomes" id="UP001626536"/>
    </source>
</evidence>
<accession>A0ABZ0HSC4</accession>
<proteinExistence type="predicted"/>